<proteinExistence type="predicted"/>
<accession>A0A4Z2G8D0</accession>
<evidence type="ECO:0000313" key="3">
    <source>
        <dbReference type="Proteomes" id="UP000314294"/>
    </source>
</evidence>
<feature type="compositionally biased region" description="Low complexity" evidence="1">
    <location>
        <begin position="81"/>
        <end position="92"/>
    </location>
</feature>
<dbReference type="AlphaFoldDB" id="A0A4Z2G8D0"/>
<comment type="caution">
    <text evidence="2">The sequence shown here is derived from an EMBL/GenBank/DDBJ whole genome shotgun (WGS) entry which is preliminary data.</text>
</comment>
<gene>
    <name evidence="2" type="ORF">EYF80_040966</name>
</gene>
<keyword evidence="3" id="KW-1185">Reference proteome</keyword>
<name>A0A4Z2G8D0_9TELE</name>
<dbReference type="EMBL" id="SRLO01000680">
    <property type="protein sequence ID" value="TNN48842.1"/>
    <property type="molecule type" value="Genomic_DNA"/>
</dbReference>
<evidence type="ECO:0000313" key="2">
    <source>
        <dbReference type="EMBL" id="TNN48842.1"/>
    </source>
</evidence>
<dbReference type="Proteomes" id="UP000314294">
    <property type="component" value="Unassembled WGS sequence"/>
</dbReference>
<feature type="region of interest" description="Disordered" evidence="1">
    <location>
        <begin position="60"/>
        <end position="92"/>
    </location>
</feature>
<protein>
    <submittedName>
        <fullName evidence="2">Uncharacterized protein</fullName>
    </submittedName>
</protein>
<sequence>MQFLEDEAALKKKNTWAANEGGHRVSISRKKAQRSRANQTCNALLSSTIYPMWVVVGTKKEPTGEHHPNITQHHPTPPNSTPTSPNTTPTSSTIRKCLFFWG</sequence>
<reference evidence="2 3" key="1">
    <citation type="submission" date="2019-03" db="EMBL/GenBank/DDBJ databases">
        <title>First draft genome of Liparis tanakae, snailfish: a comprehensive survey of snailfish specific genes.</title>
        <authorList>
            <person name="Kim W."/>
            <person name="Song I."/>
            <person name="Jeong J.-H."/>
            <person name="Kim D."/>
            <person name="Kim S."/>
            <person name="Ryu S."/>
            <person name="Song J.Y."/>
            <person name="Lee S.K."/>
        </authorList>
    </citation>
    <scope>NUCLEOTIDE SEQUENCE [LARGE SCALE GENOMIC DNA]</scope>
    <source>
        <tissue evidence="2">Muscle</tissue>
    </source>
</reference>
<evidence type="ECO:0000256" key="1">
    <source>
        <dbReference type="SAM" id="MobiDB-lite"/>
    </source>
</evidence>
<organism evidence="2 3">
    <name type="scientific">Liparis tanakae</name>
    <name type="common">Tanaka's snailfish</name>
    <dbReference type="NCBI Taxonomy" id="230148"/>
    <lineage>
        <taxon>Eukaryota</taxon>
        <taxon>Metazoa</taxon>
        <taxon>Chordata</taxon>
        <taxon>Craniata</taxon>
        <taxon>Vertebrata</taxon>
        <taxon>Euteleostomi</taxon>
        <taxon>Actinopterygii</taxon>
        <taxon>Neopterygii</taxon>
        <taxon>Teleostei</taxon>
        <taxon>Neoteleostei</taxon>
        <taxon>Acanthomorphata</taxon>
        <taxon>Eupercaria</taxon>
        <taxon>Perciformes</taxon>
        <taxon>Cottioidei</taxon>
        <taxon>Cottales</taxon>
        <taxon>Liparidae</taxon>
        <taxon>Liparis</taxon>
    </lineage>
</organism>